<dbReference type="GO" id="GO:0003677">
    <property type="term" value="F:DNA binding"/>
    <property type="evidence" value="ECO:0007669"/>
    <property type="project" value="UniProtKB-KW"/>
</dbReference>
<evidence type="ECO:0000313" key="2">
    <source>
        <dbReference type="Proteomes" id="UP000250780"/>
    </source>
</evidence>
<gene>
    <name evidence="1" type="ORF">NCTC9073_01103</name>
</gene>
<dbReference type="EMBL" id="UASD01000006">
    <property type="protein sequence ID" value="SPX09820.1"/>
    <property type="molecule type" value="Genomic_DNA"/>
</dbReference>
<dbReference type="AlphaFoldDB" id="A0A2X1MWF3"/>
<dbReference type="Proteomes" id="UP000250780">
    <property type="component" value="Unassembled WGS sequence"/>
</dbReference>
<reference evidence="1 2" key="1">
    <citation type="submission" date="2018-06" db="EMBL/GenBank/DDBJ databases">
        <authorList>
            <consortium name="Pathogen Informatics"/>
            <person name="Doyle S."/>
        </authorList>
    </citation>
    <scope>NUCLEOTIDE SEQUENCE [LARGE SCALE GENOMIC DNA]</scope>
    <source>
        <strain evidence="1 2">NCTC9073</strain>
    </source>
</reference>
<name>A0A2X1MWF3_ECOLX</name>
<organism evidence="1 2">
    <name type="scientific">Escherichia coli</name>
    <dbReference type="NCBI Taxonomy" id="562"/>
    <lineage>
        <taxon>Bacteria</taxon>
        <taxon>Pseudomonadati</taxon>
        <taxon>Pseudomonadota</taxon>
        <taxon>Gammaproteobacteria</taxon>
        <taxon>Enterobacterales</taxon>
        <taxon>Enterobacteriaceae</taxon>
        <taxon>Escherichia</taxon>
    </lineage>
</organism>
<evidence type="ECO:0000313" key="1">
    <source>
        <dbReference type="EMBL" id="SPX09820.1"/>
    </source>
</evidence>
<protein>
    <submittedName>
        <fullName evidence="1">Qin prophage DNA-binding transcriptional regulator</fullName>
    </submittedName>
</protein>
<proteinExistence type="predicted"/>
<accession>A0A2X1MWF3</accession>
<sequence length="107" mass="12321">MKSKDTLKWFPAQLPEVRIILGDAVVEVAKQGRPINTRTLLDYIEGNIKKKSWLDNKELLQTAISVLKDNNLNGKCNIINLLFYHFSTLTTFCSTFPRPNNLKSWLK</sequence>
<keyword evidence="1" id="KW-0238">DNA-binding</keyword>